<evidence type="ECO:0000259" key="1">
    <source>
        <dbReference type="Pfam" id="PF13304"/>
    </source>
</evidence>
<dbReference type="InterPro" id="IPR027417">
    <property type="entry name" value="P-loop_NTPase"/>
</dbReference>
<dbReference type="Gene3D" id="3.30.70.100">
    <property type="match status" value="1"/>
</dbReference>
<dbReference type="GO" id="GO:0000731">
    <property type="term" value="P:DNA synthesis involved in DNA repair"/>
    <property type="evidence" value="ECO:0007669"/>
    <property type="project" value="TreeGrafter"/>
</dbReference>
<dbReference type="EMBL" id="AQPN01000095">
    <property type="protein sequence ID" value="EOR94209.1"/>
    <property type="molecule type" value="Genomic_DNA"/>
</dbReference>
<dbReference type="STRING" id="1150600.ADIARSV_2625"/>
<organism evidence="2 3">
    <name type="scientific">Arcticibacter svalbardensis MN12-7</name>
    <dbReference type="NCBI Taxonomy" id="1150600"/>
    <lineage>
        <taxon>Bacteria</taxon>
        <taxon>Pseudomonadati</taxon>
        <taxon>Bacteroidota</taxon>
        <taxon>Sphingobacteriia</taxon>
        <taxon>Sphingobacteriales</taxon>
        <taxon>Sphingobacteriaceae</taxon>
        <taxon>Arcticibacter</taxon>
    </lineage>
</organism>
<dbReference type="PANTHER" id="PTHR32182">
    <property type="entry name" value="DNA REPLICATION AND REPAIR PROTEIN RECF"/>
    <property type="match status" value="1"/>
</dbReference>
<dbReference type="PATRIC" id="fig|1150600.3.peg.2598"/>
<dbReference type="GO" id="GO:0005524">
    <property type="term" value="F:ATP binding"/>
    <property type="evidence" value="ECO:0007669"/>
    <property type="project" value="InterPro"/>
</dbReference>
<dbReference type="InterPro" id="IPR003959">
    <property type="entry name" value="ATPase_AAA_core"/>
</dbReference>
<dbReference type="eggNOG" id="COG3950">
    <property type="taxonomic scope" value="Bacteria"/>
</dbReference>
<gene>
    <name evidence="2" type="ORF">ADIARSV_2625</name>
</gene>
<reference evidence="2 3" key="1">
    <citation type="journal article" date="2013" name="Genome Announc.">
        <title>Draft Genome Sequence of Arcticibacter svalbardensis Strain MN12-7T, a Member of the Family Sphingobacteriaceae Isolated from an Arctic Soil Sample.</title>
        <authorList>
            <person name="Shivaji S."/>
            <person name="Ara S."/>
            <person name="Prasad S."/>
            <person name="Manasa B.P."/>
            <person name="Begum Z."/>
            <person name="Singh A."/>
            <person name="Kumar Pinnaka A."/>
        </authorList>
    </citation>
    <scope>NUCLEOTIDE SEQUENCE [LARGE SCALE GENOMIC DNA]</scope>
    <source>
        <strain evidence="2 3">MN12-7</strain>
    </source>
</reference>
<dbReference type="AlphaFoldDB" id="R9GZ28"/>
<accession>R9GZ28</accession>
<dbReference type="GO" id="GO:0006302">
    <property type="term" value="P:double-strand break repair"/>
    <property type="evidence" value="ECO:0007669"/>
    <property type="project" value="TreeGrafter"/>
</dbReference>
<proteinExistence type="predicted"/>
<name>R9GZ28_9SPHI</name>
<sequence length="657" mass="76000">MLYLKNSRLDLAEFFKRVDAALANFAKRGIVRIDTYLNKKNFAMQLHYIWVKDFKNIKAQGFSFSDRFKVSYDPDEKVLEIIDNPLDISNFFPGNVNSVTGVIGANGAGKSNLFEFIKYMLASFSPGGSTVFDDLSAIVVFDKCICIQLNIPLENENELAQQGYEILRFKDSLPNLLEGTEVDTPDFLRDGHPLYENSYIFYSNIFDHREEYHLFELMDISTNHLVSSDLLNHRYNNYDTLFPKSEIDSLTAFRIMETERQLDFLADRGHSLPFKLPSSVIIQVDNKHNKYFKGYSSILEENGLTAFDKIIYKPWGDMGSDDEESLKLIYRRMFVYKLTIMLQLRRPDLFLLVREDDFSDFIFNDSYERFAMLMPEEFAEQLKSFLKTFDLLLKVSLARKRLGKYDSQFEYYDVIDTPLNEATLPLVLEFFRSYNKLIGIFSFLAFHWEGLSSGEQAVFNIYSRFHYAFQNNVVTKSRHVVIMLDEPESSLHPASQSKLLNDLLMFFSQNLPSKTIQLIVTSHSPFLVSDLPKTMINFLDRDAEGNCVVEGAAYLNAPATEPAYERIKSSLLKAFKNMPGLELPQKDKRIFELRRYEHANEAAGIKKREMFNEGGEIDIFKRLGFKPVFFGETIIGEARPNLIYMVTFDDMAAHGQH</sequence>
<dbReference type="Gene3D" id="3.40.50.300">
    <property type="entry name" value="P-loop containing nucleotide triphosphate hydrolases"/>
    <property type="match status" value="1"/>
</dbReference>
<dbReference type="SUPFAM" id="SSF52540">
    <property type="entry name" value="P-loop containing nucleoside triphosphate hydrolases"/>
    <property type="match status" value="1"/>
</dbReference>
<protein>
    <recommendedName>
        <fullName evidence="1">ATPase AAA-type core domain-containing protein</fullName>
    </recommendedName>
</protein>
<feature type="domain" description="ATPase AAA-type core" evidence="1">
    <location>
        <begin position="448"/>
        <end position="529"/>
    </location>
</feature>
<dbReference type="PANTHER" id="PTHR32182:SF22">
    <property type="entry name" value="ATP-DEPENDENT ENDONUCLEASE, OLD FAMILY-RELATED"/>
    <property type="match status" value="1"/>
</dbReference>
<evidence type="ECO:0000313" key="2">
    <source>
        <dbReference type="EMBL" id="EOR94209.1"/>
    </source>
</evidence>
<comment type="caution">
    <text evidence="2">The sequence shown here is derived from an EMBL/GenBank/DDBJ whole genome shotgun (WGS) entry which is preliminary data.</text>
</comment>
<dbReference type="GO" id="GO:0016887">
    <property type="term" value="F:ATP hydrolysis activity"/>
    <property type="evidence" value="ECO:0007669"/>
    <property type="project" value="InterPro"/>
</dbReference>
<keyword evidence="3" id="KW-1185">Reference proteome</keyword>
<evidence type="ECO:0000313" key="3">
    <source>
        <dbReference type="Proteomes" id="UP000014174"/>
    </source>
</evidence>
<dbReference type="Pfam" id="PF13304">
    <property type="entry name" value="AAA_21"/>
    <property type="match status" value="1"/>
</dbReference>
<dbReference type="Proteomes" id="UP000014174">
    <property type="component" value="Unassembled WGS sequence"/>
</dbReference>